<protein>
    <recommendedName>
        <fullName evidence="2">DUF7136 domain-containing protein</fullName>
    </recommendedName>
</protein>
<name>A0A9W9L185_9EURO</name>
<keyword evidence="4" id="KW-1185">Reference proteome</keyword>
<dbReference type="AlphaFoldDB" id="A0A9W9L185"/>
<sequence>MHISTTAWMLAACLGTLINASDVLEVNLVFPRNETYAPNDTFPVVFAFKNSELARHLNPSISYSLWNELDDSAYILWHELRWVNWTDQETYFAYKFSDTFNTEGRWKVLWTLGWDSCNVESPSYGNEVISNTTTRATRFTTSNSAPKLDPVAATANKTCTGQPGVAINVTDKTKSIGSALWEGGKYTNHTCAVVAASPTPSTNPCRTQIDETTLASMKASDWASYCDSNFNEPAECSDKKSSAQPLAVAGLSCLLGLTGALGFFLV</sequence>
<dbReference type="RefSeq" id="XP_056521275.1">
    <property type="nucleotide sequence ID" value="XM_056667679.1"/>
</dbReference>
<dbReference type="EMBL" id="JAPQKL010000005">
    <property type="protein sequence ID" value="KAJ5130896.1"/>
    <property type="molecule type" value="Genomic_DNA"/>
</dbReference>
<dbReference type="Pfam" id="PF23584">
    <property type="entry name" value="DUF7136"/>
    <property type="match status" value="1"/>
</dbReference>
<feature type="signal peptide" evidence="1">
    <location>
        <begin position="1"/>
        <end position="20"/>
    </location>
</feature>
<reference evidence="3" key="2">
    <citation type="journal article" date="2023" name="IMA Fungus">
        <title>Comparative genomic study of the Penicillium genus elucidates a diverse pangenome and 15 lateral gene transfer events.</title>
        <authorList>
            <person name="Petersen C."/>
            <person name="Sorensen T."/>
            <person name="Nielsen M.R."/>
            <person name="Sondergaard T.E."/>
            <person name="Sorensen J.L."/>
            <person name="Fitzpatrick D.A."/>
            <person name="Frisvad J.C."/>
            <person name="Nielsen K.L."/>
        </authorList>
    </citation>
    <scope>NUCLEOTIDE SEQUENCE</scope>
    <source>
        <strain evidence="3">IBT 22155</strain>
    </source>
</reference>
<evidence type="ECO:0000259" key="2">
    <source>
        <dbReference type="Pfam" id="PF23584"/>
    </source>
</evidence>
<dbReference type="OrthoDB" id="4490227at2759"/>
<proteinExistence type="predicted"/>
<feature type="domain" description="DUF7136" evidence="2">
    <location>
        <begin position="20"/>
        <end position="236"/>
    </location>
</feature>
<evidence type="ECO:0000256" key="1">
    <source>
        <dbReference type="SAM" id="SignalP"/>
    </source>
</evidence>
<organism evidence="3 4">
    <name type="scientific">Penicillium bovifimosum</name>
    <dbReference type="NCBI Taxonomy" id="126998"/>
    <lineage>
        <taxon>Eukaryota</taxon>
        <taxon>Fungi</taxon>
        <taxon>Dikarya</taxon>
        <taxon>Ascomycota</taxon>
        <taxon>Pezizomycotina</taxon>
        <taxon>Eurotiomycetes</taxon>
        <taxon>Eurotiomycetidae</taxon>
        <taxon>Eurotiales</taxon>
        <taxon>Aspergillaceae</taxon>
        <taxon>Penicillium</taxon>
    </lineage>
</organism>
<dbReference type="Proteomes" id="UP001149079">
    <property type="component" value="Unassembled WGS sequence"/>
</dbReference>
<evidence type="ECO:0000313" key="4">
    <source>
        <dbReference type="Proteomes" id="UP001149079"/>
    </source>
</evidence>
<keyword evidence="1" id="KW-0732">Signal</keyword>
<evidence type="ECO:0000313" key="3">
    <source>
        <dbReference type="EMBL" id="KAJ5130896.1"/>
    </source>
</evidence>
<accession>A0A9W9L185</accession>
<feature type="chain" id="PRO_5040812819" description="DUF7136 domain-containing protein" evidence="1">
    <location>
        <begin position="21"/>
        <end position="266"/>
    </location>
</feature>
<gene>
    <name evidence="3" type="ORF">N7515_006935</name>
</gene>
<dbReference type="GeneID" id="81406849"/>
<reference evidence="3" key="1">
    <citation type="submission" date="2022-11" db="EMBL/GenBank/DDBJ databases">
        <authorList>
            <person name="Petersen C."/>
        </authorList>
    </citation>
    <scope>NUCLEOTIDE SEQUENCE</scope>
    <source>
        <strain evidence="3">IBT 22155</strain>
    </source>
</reference>
<dbReference type="InterPro" id="IPR055560">
    <property type="entry name" value="DUF7136"/>
</dbReference>
<comment type="caution">
    <text evidence="3">The sequence shown here is derived from an EMBL/GenBank/DDBJ whole genome shotgun (WGS) entry which is preliminary data.</text>
</comment>